<accession>A0A2V2YZR3</accession>
<evidence type="ECO:0000313" key="2">
    <source>
        <dbReference type="EMBL" id="PWW08498.1"/>
    </source>
</evidence>
<reference evidence="2 3" key="1">
    <citation type="submission" date="2018-05" db="EMBL/GenBank/DDBJ databases">
        <title>Genomic Encyclopedia of Type Strains, Phase III (KMG-III): the genomes of soil and plant-associated and newly described type strains.</title>
        <authorList>
            <person name="Whitman W."/>
        </authorList>
    </citation>
    <scope>NUCLEOTIDE SEQUENCE [LARGE SCALE GENOMIC DNA]</scope>
    <source>
        <strain evidence="2 3">CECT 5696</strain>
    </source>
</reference>
<evidence type="ECO:0000313" key="3">
    <source>
        <dbReference type="Proteomes" id="UP000246635"/>
    </source>
</evidence>
<dbReference type="AlphaFoldDB" id="A0A2V2YZR3"/>
<keyword evidence="3" id="KW-1185">Reference proteome</keyword>
<dbReference type="InterPro" id="IPR011990">
    <property type="entry name" value="TPR-like_helical_dom_sf"/>
</dbReference>
<dbReference type="PANTHER" id="PTHR43630:SF2">
    <property type="entry name" value="GLYCOSYLTRANSFERASE"/>
    <property type="match status" value="1"/>
</dbReference>
<gene>
    <name evidence="2" type="ORF">DFQ01_101221</name>
</gene>
<name>A0A2V2YZR3_9BACL</name>
<dbReference type="SUPFAM" id="SSF53448">
    <property type="entry name" value="Nucleotide-diphospho-sugar transferases"/>
    <property type="match status" value="1"/>
</dbReference>
<dbReference type="Gene3D" id="3.90.550.10">
    <property type="entry name" value="Spore Coat Polysaccharide Biosynthesis Protein SpsA, Chain A"/>
    <property type="match status" value="1"/>
</dbReference>
<dbReference type="GO" id="GO:0016740">
    <property type="term" value="F:transferase activity"/>
    <property type="evidence" value="ECO:0007669"/>
    <property type="project" value="UniProtKB-KW"/>
</dbReference>
<dbReference type="Proteomes" id="UP000246635">
    <property type="component" value="Unassembled WGS sequence"/>
</dbReference>
<keyword evidence="2" id="KW-0808">Transferase</keyword>
<dbReference type="SUPFAM" id="SSF48452">
    <property type="entry name" value="TPR-like"/>
    <property type="match status" value="1"/>
</dbReference>
<dbReference type="CDD" id="cd02511">
    <property type="entry name" value="Beta4Glucosyltransferase"/>
    <property type="match status" value="1"/>
</dbReference>
<proteinExistence type="predicted"/>
<dbReference type="Gene3D" id="1.25.40.10">
    <property type="entry name" value="Tetratricopeptide repeat domain"/>
    <property type="match status" value="1"/>
</dbReference>
<feature type="domain" description="Glycosyltransferase 2-like" evidence="1">
    <location>
        <begin position="10"/>
        <end position="96"/>
    </location>
</feature>
<evidence type="ECO:0000259" key="1">
    <source>
        <dbReference type="Pfam" id="PF00535"/>
    </source>
</evidence>
<dbReference type="Pfam" id="PF00535">
    <property type="entry name" value="Glycos_transf_2"/>
    <property type="match status" value="1"/>
</dbReference>
<protein>
    <submittedName>
        <fullName evidence="2">Glycosyltransferase involved in cell wall biosynthesis</fullName>
    </submittedName>
</protein>
<comment type="caution">
    <text evidence="2">The sequence shown here is derived from an EMBL/GenBank/DDBJ whole genome shotgun (WGS) entry which is preliminary data.</text>
</comment>
<dbReference type="InterPro" id="IPR029044">
    <property type="entry name" value="Nucleotide-diphossugar_trans"/>
</dbReference>
<organism evidence="2 3">
    <name type="scientific">Paenibacillus cellulosilyticus</name>
    <dbReference type="NCBI Taxonomy" id="375489"/>
    <lineage>
        <taxon>Bacteria</taxon>
        <taxon>Bacillati</taxon>
        <taxon>Bacillota</taxon>
        <taxon>Bacilli</taxon>
        <taxon>Bacillales</taxon>
        <taxon>Paenibacillaceae</taxon>
        <taxon>Paenibacillus</taxon>
    </lineage>
</organism>
<dbReference type="OrthoDB" id="9815923at2"/>
<dbReference type="EMBL" id="QGTQ01000001">
    <property type="protein sequence ID" value="PWW08498.1"/>
    <property type="molecule type" value="Genomic_DNA"/>
</dbReference>
<dbReference type="RefSeq" id="WP_110042030.1">
    <property type="nucleotide sequence ID" value="NZ_CP054613.1"/>
</dbReference>
<dbReference type="InterPro" id="IPR001173">
    <property type="entry name" value="Glyco_trans_2-like"/>
</dbReference>
<dbReference type="PANTHER" id="PTHR43630">
    <property type="entry name" value="POLY-BETA-1,6-N-ACETYL-D-GLUCOSAMINE SYNTHASE"/>
    <property type="match status" value="1"/>
</dbReference>
<sequence>MRRAELPGVSLCMIVRNEAAFIEACLMSARPYVAEMIVCDTGSKDRTVEIAQSLGAQIVRWEWTDDFAAARNYALSFASQPWILVLDADERLEPAAMQVWERLLLADDQWGYYIRLISRLARTDAEQEESAVTDAVCRLFRNDERIRFAGIIHEECATAAAALQGGPLAIAPLTIRHEGYRADVMEERRKVERNLRLLSKALAQRPNDPLLRYAVGTELLSAGRWLEAAEWLHPLVGQLDDACGFASDVYLKLSHACRMAGRLDEAASVAEAGLQLYGDFPDLYEALAAVHIARDDARSALQVLQQASAVGEAAPYYSSVEGAGGYRTLYAAGAACEQLYEWQEAAAYYAAALRQRPGLERAWIRLLALYQAVEGEAAYGMKELWQAAVECLLHLNVRVRREEAAPGGGQRELERVRLRVAQLLLQLHEPDRCGPYIERLVEGAGGPGVQLLGWLRLQQGDLVEAERCWLAVEQQRLLGGEWAKLGVVLRCCASDGQGGTLAVSGEAQLLAGDWAGWLERVERAASVGAEEQSLPSMLQFGVLLHSVGWSRGGGDAEGDGSPTGLGGRAGYVWPGAPPRIGGPPFEAELAAGLLAAAVGRWREACDCFAAARSAAAQPAQGRAAASALAAAFAARASETLAGSEHGSLLPQALRSWNELRLIGLTALYPP</sequence>